<proteinExistence type="predicted"/>
<dbReference type="OrthoDB" id="705638at2"/>
<dbReference type="AlphaFoldDB" id="A0A371JTY1"/>
<reference evidence="1 2" key="1">
    <citation type="submission" date="2018-08" db="EMBL/GenBank/DDBJ databases">
        <title>Muricauda nanhaiensis sp. nov., isolated from seawater of the South China Sea.</title>
        <authorList>
            <person name="Dang Y."/>
        </authorList>
    </citation>
    <scope>NUCLEOTIDE SEQUENCE [LARGE SCALE GENOMIC DNA]</scope>
    <source>
        <strain evidence="1 2">SM1704</strain>
    </source>
</reference>
<evidence type="ECO:0000313" key="2">
    <source>
        <dbReference type="Proteomes" id="UP000261828"/>
    </source>
</evidence>
<gene>
    <name evidence="1" type="ORF">DX873_03565</name>
</gene>
<dbReference type="Proteomes" id="UP000261828">
    <property type="component" value="Unassembled WGS sequence"/>
</dbReference>
<dbReference type="InterPro" id="IPR025348">
    <property type="entry name" value="DUF4252"/>
</dbReference>
<dbReference type="Pfam" id="PF14060">
    <property type="entry name" value="DUF4252"/>
    <property type="match status" value="1"/>
</dbReference>
<protein>
    <submittedName>
        <fullName evidence="1">DUF4252 domain-containing protein</fullName>
    </submittedName>
</protein>
<organism evidence="1 2">
    <name type="scientific">Flagellimonas nanhaiensis</name>
    <dbReference type="NCBI Taxonomy" id="2292706"/>
    <lineage>
        <taxon>Bacteria</taxon>
        <taxon>Pseudomonadati</taxon>
        <taxon>Bacteroidota</taxon>
        <taxon>Flavobacteriia</taxon>
        <taxon>Flavobacteriales</taxon>
        <taxon>Flavobacteriaceae</taxon>
        <taxon>Flagellimonas</taxon>
    </lineage>
</organism>
<keyword evidence="2" id="KW-1185">Reference proteome</keyword>
<dbReference type="EMBL" id="QTJX01000001">
    <property type="protein sequence ID" value="RDY61258.1"/>
    <property type="molecule type" value="Genomic_DNA"/>
</dbReference>
<comment type="caution">
    <text evidence="1">The sequence shown here is derived from an EMBL/GenBank/DDBJ whole genome shotgun (WGS) entry which is preliminary data.</text>
</comment>
<name>A0A371JTY1_9FLAO</name>
<sequence>MKKIVVLIALACIPFLGTSQSIFDKFEDSDRIGSITINKGMLDIVSKIMENDSDPESQEFIEIANRINKIKIFLSEDEDAAEDMAVTMKQYVKSAKLEELMKVRDGDTNLNFYVRYGKDEDHVKELLMFAKGIDEKRKHDSYFEPETVLLTITGDIDLAQVGTLTKKMKLHKGLHKLDKE</sequence>
<accession>A0A371JTY1</accession>
<dbReference type="RefSeq" id="WP_116183141.1">
    <property type="nucleotide sequence ID" value="NZ_QTJX01000001.1"/>
</dbReference>
<evidence type="ECO:0000313" key="1">
    <source>
        <dbReference type="EMBL" id="RDY61258.1"/>
    </source>
</evidence>